<reference evidence="3 4" key="1">
    <citation type="submission" date="2024-04" db="EMBL/GenBank/DDBJ databases">
        <authorList>
            <person name="Rising A."/>
            <person name="Reimegard J."/>
            <person name="Sonavane S."/>
            <person name="Akerstrom W."/>
            <person name="Nylinder S."/>
            <person name="Hedman E."/>
            <person name="Kallberg Y."/>
        </authorList>
    </citation>
    <scope>NUCLEOTIDE SEQUENCE [LARGE SCALE GENOMIC DNA]</scope>
</reference>
<feature type="region of interest" description="Disordered" evidence="2">
    <location>
        <begin position="396"/>
        <end position="432"/>
    </location>
</feature>
<accession>A0AAV2BQW3</accession>
<dbReference type="GO" id="GO:0006302">
    <property type="term" value="P:double-strand break repair"/>
    <property type="evidence" value="ECO:0007669"/>
    <property type="project" value="TreeGrafter"/>
</dbReference>
<proteinExistence type="predicted"/>
<dbReference type="PANTHER" id="PTHR18867:SF12">
    <property type="entry name" value="DNA REPAIR PROTEIN RAD50"/>
    <property type="match status" value="1"/>
</dbReference>
<evidence type="ECO:0000313" key="4">
    <source>
        <dbReference type="Proteomes" id="UP001497382"/>
    </source>
</evidence>
<dbReference type="Proteomes" id="UP001497382">
    <property type="component" value="Unassembled WGS sequence"/>
</dbReference>
<dbReference type="GO" id="GO:0030870">
    <property type="term" value="C:Mre11 complex"/>
    <property type="evidence" value="ECO:0007669"/>
    <property type="project" value="TreeGrafter"/>
</dbReference>
<dbReference type="GO" id="GO:0051880">
    <property type="term" value="F:G-quadruplex DNA binding"/>
    <property type="evidence" value="ECO:0007669"/>
    <property type="project" value="TreeGrafter"/>
</dbReference>
<keyword evidence="1" id="KW-0175">Coiled coil</keyword>
<dbReference type="EMBL" id="CAXIEN010000468">
    <property type="protein sequence ID" value="CAL1298666.1"/>
    <property type="molecule type" value="Genomic_DNA"/>
</dbReference>
<dbReference type="AlphaFoldDB" id="A0AAV2BQW3"/>
<feature type="compositionally biased region" description="Basic and acidic residues" evidence="2">
    <location>
        <begin position="401"/>
        <end position="421"/>
    </location>
</feature>
<protein>
    <submittedName>
        <fullName evidence="3">Uncharacterized protein</fullName>
    </submittedName>
</protein>
<evidence type="ECO:0000256" key="1">
    <source>
        <dbReference type="SAM" id="Coils"/>
    </source>
</evidence>
<feature type="coiled-coil region" evidence="1">
    <location>
        <begin position="615"/>
        <end position="761"/>
    </location>
</feature>
<keyword evidence="4" id="KW-1185">Reference proteome</keyword>
<name>A0AAV2BQW3_9ARAC</name>
<feature type="compositionally biased region" description="Polar residues" evidence="2">
    <location>
        <begin position="254"/>
        <end position="269"/>
    </location>
</feature>
<dbReference type="GO" id="GO:0043047">
    <property type="term" value="F:single-stranded telomeric DNA binding"/>
    <property type="evidence" value="ECO:0007669"/>
    <property type="project" value="TreeGrafter"/>
</dbReference>
<dbReference type="GO" id="GO:0003691">
    <property type="term" value="F:double-stranded telomeric DNA binding"/>
    <property type="evidence" value="ECO:0007669"/>
    <property type="project" value="TreeGrafter"/>
</dbReference>
<dbReference type="GO" id="GO:0070192">
    <property type="term" value="P:chromosome organization involved in meiotic cell cycle"/>
    <property type="evidence" value="ECO:0007669"/>
    <property type="project" value="TreeGrafter"/>
</dbReference>
<dbReference type="GO" id="GO:0000794">
    <property type="term" value="C:condensed nuclear chromosome"/>
    <property type="evidence" value="ECO:0007669"/>
    <property type="project" value="TreeGrafter"/>
</dbReference>
<comment type="caution">
    <text evidence="3">The sequence shown here is derived from an EMBL/GenBank/DDBJ whole genome shotgun (WGS) entry which is preliminary data.</text>
</comment>
<organism evidence="3 4">
    <name type="scientific">Larinioides sclopetarius</name>
    <dbReference type="NCBI Taxonomy" id="280406"/>
    <lineage>
        <taxon>Eukaryota</taxon>
        <taxon>Metazoa</taxon>
        <taxon>Ecdysozoa</taxon>
        <taxon>Arthropoda</taxon>
        <taxon>Chelicerata</taxon>
        <taxon>Arachnida</taxon>
        <taxon>Araneae</taxon>
        <taxon>Araneomorphae</taxon>
        <taxon>Entelegynae</taxon>
        <taxon>Araneoidea</taxon>
        <taxon>Araneidae</taxon>
        <taxon>Larinioides</taxon>
    </lineage>
</organism>
<dbReference type="GO" id="GO:0007004">
    <property type="term" value="P:telomere maintenance via telomerase"/>
    <property type="evidence" value="ECO:0007669"/>
    <property type="project" value="TreeGrafter"/>
</dbReference>
<evidence type="ECO:0000313" key="3">
    <source>
        <dbReference type="EMBL" id="CAL1298666.1"/>
    </source>
</evidence>
<sequence>MECQKVEIAPVETNHLNGFSAVADPFNLKELSPVGPVVENLENNSDKESSVQSDIPTLLQVFKNVYDRRIASIESNADFDRNRKNEEKVTVLEQYIQHVLEQNDTFVSTMLELETEAQQRVKQMEKRLKSSAKTTMEAVINVHECEKEMRRLVEERLYIESLYNDAQQHLSTCKEENSFLRDQNCNLSHDVQALLHIIHHARSTGHWEMSCVTFCEVTPEQVFGPVQSLSNVYVSESPQSEYDSVEGTKKGLSSDISSQETTDSNTSSPYMVHPVRVPFSDANSNCHSCSDSSHNELFPLKLLERDKKIRFLESQLSELRHQLSMKEAECECHLWKLEMLMQQNKQNRQSFPPDLPSSGTSLPKCISLPDIGNIYSFTNVVRKSYSYCTFGVSPPANEPSQIERKNCGKPNCHDDISETQKRKSANKKSEPVPCIRKGQSEPHLFMFGDNIYVYRPCEPIKKASNIALHDDYEMSLPPCESIDLKFPTEESRTNDDDSSSSCTCSDPEIENFNKEMFAQLFGEKVSSSVQTDDKVTYSIGLQAAIKRDGDSNISCSCSDPGVNCIDRKVFEELLISDIPPVEINKAALHSVGLQVDITSMKVQDKMENGSFQMDIPKMISAMQTLKENLTKAEDKAQAKEMLVTQLQDHLTSAVKEVELKDTALSNLEKKLDLSRNECASFKQQISDLNLEIQGILKDLEDMQMMNDNLCLKIDAKEEKIQEILTEQKVLQEQKRALLTRVEQQSQIIRNLQEALVQSKRAFDAVHQKTPLLHAISNESKNSSRSSVMDI</sequence>
<dbReference type="GO" id="GO:0000722">
    <property type="term" value="P:telomere maintenance via recombination"/>
    <property type="evidence" value="ECO:0007669"/>
    <property type="project" value="TreeGrafter"/>
</dbReference>
<gene>
    <name evidence="3" type="ORF">LARSCL_LOCUS20921</name>
</gene>
<evidence type="ECO:0000256" key="2">
    <source>
        <dbReference type="SAM" id="MobiDB-lite"/>
    </source>
</evidence>
<dbReference type="PANTHER" id="PTHR18867">
    <property type="entry name" value="RAD50"/>
    <property type="match status" value="1"/>
</dbReference>
<feature type="region of interest" description="Disordered" evidence="2">
    <location>
        <begin position="240"/>
        <end position="270"/>
    </location>
</feature>